<evidence type="ECO:0000313" key="1">
    <source>
        <dbReference type="EMBL" id="KDQ30180.1"/>
    </source>
</evidence>
<name>A0A067NT44_PLEO1</name>
<dbReference type="HOGENOM" id="CLU_101869_0_0_1"/>
<dbReference type="VEuPathDB" id="FungiDB:PLEOSDRAFT_1101185"/>
<proteinExistence type="predicted"/>
<dbReference type="InParanoid" id="A0A067NT44"/>
<dbReference type="Proteomes" id="UP000027073">
    <property type="component" value="Unassembled WGS sequence"/>
</dbReference>
<evidence type="ECO:0000313" key="2">
    <source>
        <dbReference type="Proteomes" id="UP000027073"/>
    </source>
</evidence>
<reference evidence="2" key="1">
    <citation type="journal article" date="2014" name="Proc. Natl. Acad. Sci. U.S.A.">
        <title>Extensive sampling of basidiomycete genomes demonstrates inadequacy of the white-rot/brown-rot paradigm for wood decay fungi.</title>
        <authorList>
            <person name="Riley R."/>
            <person name="Salamov A.A."/>
            <person name="Brown D.W."/>
            <person name="Nagy L.G."/>
            <person name="Floudas D."/>
            <person name="Held B.W."/>
            <person name="Levasseur A."/>
            <person name="Lombard V."/>
            <person name="Morin E."/>
            <person name="Otillar R."/>
            <person name="Lindquist E.A."/>
            <person name="Sun H."/>
            <person name="LaButti K.M."/>
            <person name="Schmutz J."/>
            <person name="Jabbour D."/>
            <person name="Luo H."/>
            <person name="Baker S.E."/>
            <person name="Pisabarro A.G."/>
            <person name="Walton J.D."/>
            <person name="Blanchette R.A."/>
            <person name="Henrissat B."/>
            <person name="Martin F."/>
            <person name="Cullen D."/>
            <person name="Hibbett D.S."/>
            <person name="Grigoriev I.V."/>
        </authorList>
    </citation>
    <scope>NUCLEOTIDE SEQUENCE [LARGE SCALE GENOMIC DNA]</scope>
    <source>
        <strain evidence="2">PC15</strain>
    </source>
</reference>
<gene>
    <name evidence="1" type="ORF">PLEOSDRAFT_1101185</name>
</gene>
<dbReference type="EMBL" id="KL198006">
    <property type="protein sequence ID" value="KDQ30180.1"/>
    <property type="molecule type" value="Genomic_DNA"/>
</dbReference>
<dbReference type="OrthoDB" id="2883017at2759"/>
<sequence>MSYFPTINHPYYNRRVGVFSIEDPNKPLQVYLVVNPRYQQGYPAAKDVQWLFTWDMGVNKDGDLIQRRLELDSGFDSLSNNGPITWTVSKAEKASSISVAIPLRVMSLAQRKSLETIAVAAKVKTPGAACNSQNWCEEVMDQAQKKGLLTSQEIKTASDAARRVAVPKK</sequence>
<organism evidence="1 2">
    <name type="scientific">Pleurotus ostreatus (strain PC15)</name>
    <name type="common">Oyster mushroom</name>
    <dbReference type="NCBI Taxonomy" id="1137138"/>
    <lineage>
        <taxon>Eukaryota</taxon>
        <taxon>Fungi</taxon>
        <taxon>Dikarya</taxon>
        <taxon>Basidiomycota</taxon>
        <taxon>Agaricomycotina</taxon>
        <taxon>Agaricomycetes</taxon>
        <taxon>Agaricomycetidae</taxon>
        <taxon>Agaricales</taxon>
        <taxon>Pleurotineae</taxon>
        <taxon>Pleurotaceae</taxon>
        <taxon>Pleurotus</taxon>
    </lineage>
</organism>
<protein>
    <submittedName>
        <fullName evidence="1">Uncharacterized protein</fullName>
    </submittedName>
</protein>
<accession>A0A067NT44</accession>
<dbReference type="AlphaFoldDB" id="A0A067NT44"/>